<comment type="caution">
    <text evidence="2">The sequence shown here is derived from an EMBL/GenBank/DDBJ whole genome shotgun (WGS) entry which is preliminary data.</text>
</comment>
<evidence type="ECO:0000256" key="1">
    <source>
        <dbReference type="SAM" id="MobiDB-lite"/>
    </source>
</evidence>
<dbReference type="AlphaFoldDB" id="A0A821P2K2"/>
<accession>A0A821P2K2</accession>
<dbReference type="EMBL" id="CAJOBP010048031">
    <property type="protein sequence ID" value="CAF4799500.1"/>
    <property type="molecule type" value="Genomic_DNA"/>
</dbReference>
<evidence type="ECO:0000313" key="3">
    <source>
        <dbReference type="Proteomes" id="UP000663873"/>
    </source>
</evidence>
<name>A0A821P2K2_9BILA</name>
<proteinExistence type="predicted"/>
<reference evidence="2" key="1">
    <citation type="submission" date="2021-02" db="EMBL/GenBank/DDBJ databases">
        <authorList>
            <person name="Nowell W R."/>
        </authorList>
    </citation>
    <scope>NUCLEOTIDE SEQUENCE</scope>
</reference>
<dbReference type="Proteomes" id="UP000663873">
    <property type="component" value="Unassembled WGS sequence"/>
</dbReference>
<keyword evidence="3" id="KW-1185">Reference proteome</keyword>
<gene>
    <name evidence="2" type="ORF">UJA718_LOCUS41221</name>
</gene>
<feature type="compositionally biased region" description="Polar residues" evidence="1">
    <location>
        <begin position="11"/>
        <end position="21"/>
    </location>
</feature>
<evidence type="ECO:0000313" key="2">
    <source>
        <dbReference type="EMBL" id="CAF4799500.1"/>
    </source>
</evidence>
<protein>
    <submittedName>
        <fullName evidence="2">Uncharacterized protein</fullName>
    </submittedName>
</protein>
<feature type="region of interest" description="Disordered" evidence="1">
    <location>
        <begin position="1"/>
        <end position="21"/>
    </location>
</feature>
<sequence length="119" mass="13856">MSSFHKDLQIPNLSEQESSPKIYQSHRLMQQSYDQSSTTSANDLFNQISYAKKQNSIDSDSINTGYSIPVSLHTSALSETAADRNDQHEKQRQHVEIKNNVNHTFRFTYDDMYVNRFMF</sequence>
<organism evidence="2 3">
    <name type="scientific">Rotaria socialis</name>
    <dbReference type="NCBI Taxonomy" id="392032"/>
    <lineage>
        <taxon>Eukaryota</taxon>
        <taxon>Metazoa</taxon>
        <taxon>Spiralia</taxon>
        <taxon>Gnathifera</taxon>
        <taxon>Rotifera</taxon>
        <taxon>Eurotatoria</taxon>
        <taxon>Bdelloidea</taxon>
        <taxon>Philodinida</taxon>
        <taxon>Philodinidae</taxon>
        <taxon>Rotaria</taxon>
    </lineage>
</organism>